<keyword evidence="1" id="KW-0812">Transmembrane</keyword>
<dbReference type="AlphaFoldDB" id="G5GGI5"/>
<evidence type="ECO:0000256" key="1">
    <source>
        <dbReference type="SAM" id="Phobius"/>
    </source>
</evidence>
<evidence type="ECO:0000313" key="2">
    <source>
        <dbReference type="EMBL" id="EHI56145.1"/>
    </source>
</evidence>
<sequence length="307" mass="33691">MIGEIVLKIAGGLILLFVLMNVINNNIPAVKELVAYFRNNQITVLIKQEPYWLYDSGAWTFLTRIIGEAGLVVIALKIFYWVGESHDWVYIKTAVPFLIGFNAGLEGSVNVSIIIFAIIAAVIGALMLDTGNGFNVEAMEDMPIHAIIGGTLIALHNIILSILSGAIASRAVHLFGNMFEKRNLDTIKAMLGLNFGIVMQVVMIIIAVFLSAVILKVPAGHYEASAWDYNDDIIKTGVFVFLAFIVYALVKARVPLLAASIPIGILFYLSSPLYLAGAVLLRVAVNMEGAGQDEMEPDDYNVYRRRR</sequence>
<feature type="transmembrane region" description="Helical" evidence="1">
    <location>
        <begin position="257"/>
        <end position="281"/>
    </location>
</feature>
<organism evidence="2 3">
    <name type="scientific">Johnsonella ignava ATCC 51276</name>
    <dbReference type="NCBI Taxonomy" id="679200"/>
    <lineage>
        <taxon>Bacteria</taxon>
        <taxon>Bacillati</taxon>
        <taxon>Bacillota</taxon>
        <taxon>Clostridia</taxon>
        <taxon>Lachnospirales</taxon>
        <taxon>Lachnospiraceae</taxon>
        <taxon>Johnsonella</taxon>
    </lineage>
</organism>
<proteinExistence type="predicted"/>
<feature type="transmembrane region" description="Helical" evidence="1">
    <location>
        <begin position="5"/>
        <end position="23"/>
    </location>
</feature>
<accession>G5GGI5</accession>
<dbReference type="Proteomes" id="UP000003011">
    <property type="component" value="Unassembled WGS sequence"/>
</dbReference>
<keyword evidence="1" id="KW-0472">Membrane</keyword>
<name>G5GGI5_9FIRM</name>
<reference evidence="2 3" key="1">
    <citation type="submission" date="2011-08" db="EMBL/GenBank/DDBJ databases">
        <title>The Genome Sequence of Johnsonella ignava ATCC 51276.</title>
        <authorList>
            <consortium name="The Broad Institute Genome Sequencing Platform"/>
            <person name="Earl A."/>
            <person name="Ward D."/>
            <person name="Feldgarden M."/>
            <person name="Gevers D."/>
            <person name="Izard J."/>
            <person name="Blanton J.M."/>
            <person name="Baranova O.V."/>
            <person name="Dewhirst F.E."/>
            <person name="Young S.K."/>
            <person name="Zeng Q."/>
            <person name="Gargeya S."/>
            <person name="Fitzgerald M."/>
            <person name="Haas B."/>
            <person name="Abouelleil A."/>
            <person name="Alvarado L."/>
            <person name="Arachchi H.M."/>
            <person name="Berlin A."/>
            <person name="Brown A."/>
            <person name="Chapman S.B."/>
            <person name="Chen Z."/>
            <person name="Dunbar C."/>
            <person name="Freedman E."/>
            <person name="Gearin G."/>
            <person name="Gellesch M."/>
            <person name="Goldberg J."/>
            <person name="Griggs A."/>
            <person name="Gujja S."/>
            <person name="Heiman D."/>
            <person name="Howarth C."/>
            <person name="Larson L."/>
            <person name="Lui A."/>
            <person name="MacDonald P.J.P."/>
            <person name="Montmayeur A."/>
            <person name="Murphy C."/>
            <person name="Neiman D."/>
            <person name="Pearson M."/>
            <person name="Priest M."/>
            <person name="Roberts A."/>
            <person name="Saif S."/>
            <person name="Shea T."/>
            <person name="Shenoy N."/>
            <person name="Sisk P."/>
            <person name="Stolte C."/>
            <person name="Sykes S."/>
            <person name="Wortman J."/>
            <person name="Nusbaum C."/>
            <person name="Birren B."/>
        </authorList>
    </citation>
    <scope>NUCLEOTIDE SEQUENCE [LARGE SCALE GENOMIC DNA]</scope>
    <source>
        <strain evidence="2 3">ATCC 51276</strain>
    </source>
</reference>
<feature type="transmembrane region" description="Helical" evidence="1">
    <location>
        <begin position="233"/>
        <end position="250"/>
    </location>
</feature>
<gene>
    <name evidence="2" type="ORF">HMPREF9333_00675</name>
</gene>
<keyword evidence="1" id="KW-1133">Transmembrane helix</keyword>
<comment type="caution">
    <text evidence="2">The sequence shown here is derived from an EMBL/GenBank/DDBJ whole genome shotgun (WGS) entry which is preliminary data.</text>
</comment>
<dbReference type="EMBL" id="ACZL01000012">
    <property type="protein sequence ID" value="EHI56145.1"/>
    <property type="molecule type" value="Genomic_DNA"/>
</dbReference>
<keyword evidence="3" id="KW-1185">Reference proteome</keyword>
<feature type="transmembrane region" description="Helical" evidence="1">
    <location>
        <begin position="61"/>
        <end position="82"/>
    </location>
</feature>
<protein>
    <submittedName>
        <fullName evidence="2">Uncharacterized protein</fullName>
    </submittedName>
</protein>
<feature type="transmembrane region" description="Helical" evidence="1">
    <location>
        <begin position="94"/>
        <end position="127"/>
    </location>
</feature>
<dbReference type="HOGENOM" id="CLU_905453_0_0_9"/>
<evidence type="ECO:0000313" key="3">
    <source>
        <dbReference type="Proteomes" id="UP000003011"/>
    </source>
</evidence>
<feature type="transmembrane region" description="Helical" evidence="1">
    <location>
        <begin position="189"/>
        <end position="213"/>
    </location>
</feature>
<feature type="transmembrane region" description="Helical" evidence="1">
    <location>
        <begin position="147"/>
        <end position="168"/>
    </location>
</feature>